<dbReference type="InterPro" id="IPR006868">
    <property type="entry name" value="DUF630"/>
</dbReference>
<feature type="compositionally biased region" description="Low complexity" evidence="1">
    <location>
        <begin position="79"/>
        <end position="95"/>
    </location>
</feature>
<feature type="compositionally biased region" description="Pro residues" evidence="1">
    <location>
        <begin position="148"/>
        <end position="159"/>
    </location>
</feature>
<evidence type="ECO:0000259" key="2">
    <source>
        <dbReference type="Pfam" id="PF04782"/>
    </source>
</evidence>
<dbReference type="Proteomes" id="UP001180020">
    <property type="component" value="Unassembled WGS sequence"/>
</dbReference>
<feature type="compositionally biased region" description="Basic and acidic residues" evidence="1">
    <location>
        <begin position="268"/>
        <end position="282"/>
    </location>
</feature>
<gene>
    <name evidence="4" type="ORF">QJS10_CPA05g00678</name>
</gene>
<feature type="domain" description="DUF632" evidence="2">
    <location>
        <begin position="323"/>
        <end position="669"/>
    </location>
</feature>
<comment type="caution">
    <text evidence="4">The sequence shown here is derived from an EMBL/GenBank/DDBJ whole genome shotgun (WGS) entry which is preliminary data.</text>
</comment>
<organism evidence="4 5">
    <name type="scientific">Acorus calamus</name>
    <name type="common">Sweet flag</name>
    <dbReference type="NCBI Taxonomy" id="4465"/>
    <lineage>
        <taxon>Eukaryota</taxon>
        <taxon>Viridiplantae</taxon>
        <taxon>Streptophyta</taxon>
        <taxon>Embryophyta</taxon>
        <taxon>Tracheophyta</taxon>
        <taxon>Spermatophyta</taxon>
        <taxon>Magnoliopsida</taxon>
        <taxon>Liliopsida</taxon>
        <taxon>Acoraceae</taxon>
        <taxon>Acorus</taxon>
    </lineage>
</organism>
<dbReference type="Pfam" id="PF04782">
    <property type="entry name" value="DUF632"/>
    <property type="match status" value="1"/>
</dbReference>
<evidence type="ECO:0000313" key="4">
    <source>
        <dbReference type="EMBL" id="KAK1315968.1"/>
    </source>
</evidence>
<sequence length="748" mass="85151">MGVSSSKIEEDKALTLCRERKRFVRQALDGRCSLAAAHVSYIQSLKNTGTALRKFVEPEVPVESSLYTSTSVTPEPVASTDKSLSQFSFSSPSRSQHIESNETISQSTSPTHSGRFHVNYMRSGGGSYTVEERPPTSLTATVQSSEMPPSPRTPPPPKNSPWDYFSLFDNQFSFTDSRGVSHHGLENVDDIGRLREEEGIPELEEERDNHSVNGRAEFKDSEDDFDEPSPEPLVQKYENRAALINSLNDVTSPVSSMANIAQDTPHLNGEKKIPESGLHETDETPDTTSPNSTPPIVTLPNDDMKEIENVSVSEKKIVPKDFLSSVKVIEYLFVKSSESGKEFMRMLEANKVFFRPLHPERKASRSKVATYFTTFFVCCEEEIHAPQEPPSDTIKYLTWHRSASSLSSTSRIPLSSTPNDDLEDISHNMFSTSCMKSGSHASTLERLYAWERKLYDEVKACGIIRREYDFKCKQLRHQESRGESPYKIDKTRATVKDLYSRIRVAIQRIDSISKKIEELRDKELQPQLEELIGGLSRMWEMMLDCHKLQHSIISTAYINESFNVSIRSESHHQATIILEHELLSLCSSFIKWISAQKIYLQSINGWLLKCILLIPTRKKTSRKRNNVEFSPRRERAPPIFITCRDWLAKLEKLHEEVVVDSIKKLVAETNQHLPRKENKKADGDHVRIDTLREAPGGWNSAFNGFKLHLTDFINQLRAFAESSVKMYGELENSINEAWMVYEQAPYRS</sequence>
<reference evidence="4" key="2">
    <citation type="submission" date="2023-06" db="EMBL/GenBank/DDBJ databases">
        <authorList>
            <person name="Ma L."/>
            <person name="Liu K.-W."/>
            <person name="Li Z."/>
            <person name="Hsiao Y.-Y."/>
            <person name="Qi Y."/>
            <person name="Fu T."/>
            <person name="Tang G."/>
            <person name="Zhang D."/>
            <person name="Sun W.-H."/>
            <person name="Liu D.-K."/>
            <person name="Li Y."/>
            <person name="Chen G.-Z."/>
            <person name="Liu X.-D."/>
            <person name="Liao X.-Y."/>
            <person name="Jiang Y.-T."/>
            <person name="Yu X."/>
            <person name="Hao Y."/>
            <person name="Huang J."/>
            <person name="Zhao X.-W."/>
            <person name="Ke S."/>
            <person name="Chen Y.-Y."/>
            <person name="Wu W.-L."/>
            <person name="Hsu J.-L."/>
            <person name="Lin Y.-F."/>
            <person name="Huang M.-D."/>
            <person name="Li C.-Y."/>
            <person name="Huang L."/>
            <person name="Wang Z.-W."/>
            <person name="Zhao X."/>
            <person name="Zhong W.-Y."/>
            <person name="Peng D.-H."/>
            <person name="Ahmad S."/>
            <person name="Lan S."/>
            <person name="Zhang J.-S."/>
            <person name="Tsai W.-C."/>
            <person name="Van De Peer Y."/>
            <person name="Liu Z.-J."/>
        </authorList>
    </citation>
    <scope>NUCLEOTIDE SEQUENCE</scope>
    <source>
        <strain evidence="4">CP</strain>
        <tissue evidence="4">Leaves</tissue>
    </source>
</reference>
<protein>
    <submittedName>
        <fullName evidence="4">Uncharacterized protein</fullName>
    </submittedName>
</protein>
<dbReference type="EMBL" id="JAUJYO010000005">
    <property type="protein sequence ID" value="KAK1315968.1"/>
    <property type="molecule type" value="Genomic_DNA"/>
</dbReference>
<dbReference type="PANTHER" id="PTHR21450">
    <property type="entry name" value="PROTEIN ALTERED PHOSPHATE STARVATION RESPONSE 1"/>
    <property type="match status" value="1"/>
</dbReference>
<dbReference type="PANTHER" id="PTHR21450:SF6">
    <property type="entry name" value="EXPRESSED PROTEIN"/>
    <property type="match status" value="1"/>
</dbReference>
<feature type="compositionally biased region" description="Low complexity" evidence="1">
    <location>
        <begin position="286"/>
        <end position="295"/>
    </location>
</feature>
<reference evidence="4" key="1">
    <citation type="journal article" date="2023" name="Nat. Commun.">
        <title>Diploid and tetraploid genomes of Acorus and the evolution of monocots.</title>
        <authorList>
            <person name="Ma L."/>
            <person name="Liu K.W."/>
            <person name="Li Z."/>
            <person name="Hsiao Y.Y."/>
            <person name="Qi Y."/>
            <person name="Fu T."/>
            <person name="Tang G.D."/>
            <person name="Zhang D."/>
            <person name="Sun W.H."/>
            <person name="Liu D.K."/>
            <person name="Li Y."/>
            <person name="Chen G.Z."/>
            <person name="Liu X.D."/>
            <person name="Liao X.Y."/>
            <person name="Jiang Y.T."/>
            <person name="Yu X."/>
            <person name="Hao Y."/>
            <person name="Huang J."/>
            <person name="Zhao X.W."/>
            <person name="Ke S."/>
            <person name="Chen Y.Y."/>
            <person name="Wu W.L."/>
            <person name="Hsu J.L."/>
            <person name="Lin Y.F."/>
            <person name="Huang M.D."/>
            <person name="Li C.Y."/>
            <person name="Huang L."/>
            <person name="Wang Z.W."/>
            <person name="Zhao X."/>
            <person name="Zhong W.Y."/>
            <person name="Peng D.H."/>
            <person name="Ahmad S."/>
            <person name="Lan S."/>
            <person name="Zhang J.S."/>
            <person name="Tsai W.C."/>
            <person name="Van de Peer Y."/>
            <person name="Liu Z.J."/>
        </authorList>
    </citation>
    <scope>NUCLEOTIDE SEQUENCE</scope>
    <source>
        <strain evidence="4">CP</strain>
    </source>
</reference>
<dbReference type="Pfam" id="PF04783">
    <property type="entry name" value="DUF630"/>
    <property type="match status" value="1"/>
</dbReference>
<accession>A0AAV9EUX7</accession>
<feature type="region of interest" description="Disordered" evidence="1">
    <location>
        <begin position="198"/>
        <end position="229"/>
    </location>
</feature>
<evidence type="ECO:0000259" key="3">
    <source>
        <dbReference type="Pfam" id="PF04783"/>
    </source>
</evidence>
<feature type="region of interest" description="Disordered" evidence="1">
    <location>
        <begin position="63"/>
        <end position="161"/>
    </location>
</feature>
<feature type="region of interest" description="Disordered" evidence="1">
    <location>
        <begin position="264"/>
        <end position="297"/>
    </location>
</feature>
<evidence type="ECO:0000313" key="5">
    <source>
        <dbReference type="Proteomes" id="UP001180020"/>
    </source>
</evidence>
<proteinExistence type="predicted"/>
<keyword evidence="5" id="KW-1185">Reference proteome</keyword>
<dbReference type="AlphaFoldDB" id="A0AAV9EUX7"/>
<name>A0AAV9EUX7_ACOCL</name>
<feature type="compositionally biased region" description="Polar residues" evidence="1">
    <location>
        <begin position="101"/>
        <end position="112"/>
    </location>
</feature>
<feature type="compositionally biased region" description="Acidic residues" evidence="1">
    <location>
        <begin position="220"/>
        <end position="229"/>
    </location>
</feature>
<evidence type="ECO:0000256" key="1">
    <source>
        <dbReference type="SAM" id="MobiDB-lite"/>
    </source>
</evidence>
<feature type="domain" description="DUF630" evidence="3">
    <location>
        <begin position="1"/>
        <end position="59"/>
    </location>
</feature>
<dbReference type="InterPro" id="IPR006867">
    <property type="entry name" value="DUF632"/>
</dbReference>